<gene>
    <name evidence="1" type="ORF">SDC9_73182</name>
</gene>
<reference evidence="1" key="1">
    <citation type="submission" date="2019-08" db="EMBL/GenBank/DDBJ databases">
        <authorList>
            <person name="Kucharzyk K."/>
            <person name="Murdoch R.W."/>
            <person name="Higgins S."/>
            <person name="Loffler F."/>
        </authorList>
    </citation>
    <scope>NUCLEOTIDE SEQUENCE</scope>
</reference>
<name>A0A644YFD4_9ZZZZ</name>
<proteinExistence type="predicted"/>
<comment type="caution">
    <text evidence="1">The sequence shown here is derived from an EMBL/GenBank/DDBJ whole genome shotgun (WGS) entry which is preliminary data.</text>
</comment>
<dbReference type="AlphaFoldDB" id="A0A644YFD4"/>
<dbReference type="EMBL" id="VSSQ01004797">
    <property type="protein sequence ID" value="MPM26678.1"/>
    <property type="molecule type" value="Genomic_DNA"/>
</dbReference>
<organism evidence="1">
    <name type="scientific">bioreactor metagenome</name>
    <dbReference type="NCBI Taxonomy" id="1076179"/>
    <lineage>
        <taxon>unclassified sequences</taxon>
        <taxon>metagenomes</taxon>
        <taxon>ecological metagenomes</taxon>
    </lineage>
</organism>
<accession>A0A644YFD4</accession>
<protein>
    <submittedName>
        <fullName evidence="1">Uncharacterized protein</fullName>
    </submittedName>
</protein>
<evidence type="ECO:0000313" key="1">
    <source>
        <dbReference type="EMBL" id="MPM26678.1"/>
    </source>
</evidence>
<sequence>MVVLRTSPPQWVAINQRPDFVNISQNDIPDDNIQLHQHTEYDSSYRGKCRHRARERLGKVIKLSALVVLPSEAWWPNHEEEYERLSDTEKNGHSVRYGFFILLFTEDKEHRRVLNKYFRQT</sequence>